<evidence type="ECO:0000313" key="10">
    <source>
        <dbReference type="Proteomes" id="UP001151760"/>
    </source>
</evidence>
<dbReference type="Gene3D" id="1.10.630.10">
    <property type="entry name" value="Cytochrome P450"/>
    <property type="match status" value="1"/>
</dbReference>
<evidence type="ECO:0000256" key="1">
    <source>
        <dbReference type="ARBA" id="ARBA00005179"/>
    </source>
</evidence>
<keyword evidence="5" id="KW-0560">Oxidoreductase</keyword>
<evidence type="ECO:0000256" key="8">
    <source>
        <dbReference type="SAM" id="MobiDB-lite"/>
    </source>
</evidence>
<dbReference type="Proteomes" id="UP001151760">
    <property type="component" value="Unassembled WGS sequence"/>
</dbReference>
<evidence type="ECO:0000256" key="7">
    <source>
        <dbReference type="ARBA" id="ARBA00023033"/>
    </source>
</evidence>
<dbReference type="PANTHER" id="PTHR47955">
    <property type="entry name" value="CYTOCHROME P450 FAMILY 71 PROTEIN"/>
    <property type="match status" value="1"/>
</dbReference>
<evidence type="ECO:0000256" key="6">
    <source>
        <dbReference type="ARBA" id="ARBA00023004"/>
    </source>
</evidence>
<reference evidence="9" key="1">
    <citation type="journal article" date="2022" name="Int. J. Mol. Sci.">
        <title>Draft Genome of Tanacetum Coccineum: Genomic Comparison of Closely Related Tanacetum-Family Plants.</title>
        <authorList>
            <person name="Yamashiro T."/>
            <person name="Shiraishi A."/>
            <person name="Nakayama K."/>
            <person name="Satake H."/>
        </authorList>
    </citation>
    <scope>NUCLEOTIDE SEQUENCE</scope>
</reference>
<dbReference type="PRINTS" id="PR00385">
    <property type="entry name" value="P450"/>
</dbReference>
<comment type="similarity">
    <text evidence="2">Belongs to the cytochrome P450 family.</text>
</comment>
<keyword evidence="4" id="KW-0479">Metal-binding</keyword>
<dbReference type="InterPro" id="IPR002401">
    <property type="entry name" value="Cyt_P450_E_grp-I"/>
</dbReference>
<evidence type="ECO:0000256" key="5">
    <source>
        <dbReference type="ARBA" id="ARBA00023002"/>
    </source>
</evidence>
<keyword evidence="6" id="KW-0408">Iron</keyword>
<keyword evidence="3" id="KW-0349">Heme</keyword>
<dbReference type="EMBL" id="BQNB010011596">
    <property type="protein sequence ID" value="GJS92637.1"/>
    <property type="molecule type" value="Genomic_DNA"/>
</dbReference>
<comment type="caution">
    <text evidence="9">The sequence shown here is derived from an EMBL/GenBank/DDBJ whole genome shotgun (WGS) entry which is preliminary data.</text>
</comment>
<evidence type="ECO:0000313" key="9">
    <source>
        <dbReference type="EMBL" id="GJS92637.1"/>
    </source>
</evidence>
<keyword evidence="7" id="KW-0503">Monooxygenase</keyword>
<name>A0ABQ4ZUN0_9ASTR</name>
<evidence type="ECO:0000256" key="2">
    <source>
        <dbReference type="ARBA" id="ARBA00010617"/>
    </source>
</evidence>
<feature type="compositionally biased region" description="Polar residues" evidence="8">
    <location>
        <begin position="475"/>
        <end position="494"/>
    </location>
</feature>
<comment type="pathway">
    <text evidence="1">Secondary metabolite biosynthesis.</text>
</comment>
<feature type="region of interest" description="Disordered" evidence="8">
    <location>
        <begin position="475"/>
        <end position="497"/>
    </location>
</feature>
<dbReference type="PRINTS" id="PR00463">
    <property type="entry name" value="EP450I"/>
</dbReference>
<keyword evidence="10" id="KW-1185">Reference proteome</keyword>
<evidence type="ECO:0000256" key="4">
    <source>
        <dbReference type="ARBA" id="ARBA00022723"/>
    </source>
</evidence>
<sequence>MLLKLSSSSRTKKSTPCLPPGPWKLPIIGSIHHLGGSLPHQRFKSLAEKYGPLMHLQLGELSVIVVSSPETAKEVMKTHDVNFADRPYLYANTVICTGAKNISFSPYGDYWRRIRKICSQELLSPTRVQSFGPARVEEVSKFIKSISEHVGNQINLSERIISLTYGMTARSAFGKKCKDQELFIELVKEASAAAAGFNISDLFPSSTLLPILTGFKAKLGNICGRYDEITGNIIKEHHAKKVVTYEDEDLVDVLLRYQDDVEFPLSIADIKSIIMDIFTGGSETSSTTVDWAMTEMLKHPRIMEKAQDEIREVVSRRGTIDGTCIQELVFLKLIVKETLRIHPPTPLLLPRESRERCKINGYDIPAKSKVIVNAWAIGRDPMWWKDPEKFHPERFLNSSTDYRGLHFEYIPFGAGRRRPPTCVFVFAPVKMEGSMGKEIKDRGGEAKRRLCSSFHTLNSSICTLKLFKEQSIHNTRGNRNYSQSESSNRSTFSQNERRRTFKKGVIYGNCSKEGHSSEECYNIVGYPIGHPFHGKYKRIAQKNNIPRTVNTTQTSVNAGVTQETNSGSNGYDMAVSERIDQLQN</sequence>
<evidence type="ECO:0000256" key="3">
    <source>
        <dbReference type="ARBA" id="ARBA00022617"/>
    </source>
</evidence>
<reference evidence="9" key="2">
    <citation type="submission" date="2022-01" db="EMBL/GenBank/DDBJ databases">
        <authorList>
            <person name="Yamashiro T."/>
            <person name="Shiraishi A."/>
            <person name="Satake H."/>
            <person name="Nakayama K."/>
        </authorList>
    </citation>
    <scope>NUCLEOTIDE SEQUENCE</scope>
</reference>
<gene>
    <name evidence="9" type="ORF">Tco_0799605</name>
</gene>
<proteinExistence type="inferred from homology"/>
<dbReference type="InterPro" id="IPR036396">
    <property type="entry name" value="Cyt_P450_sf"/>
</dbReference>
<protein>
    <submittedName>
        <fullName evidence="9">Premnaspirodiene oxygenase-like protein</fullName>
    </submittedName>
</protein>
<dbReference type="PANTHER" id="PTHR47955:SF8">
    <property type="entry name" value="CYTOCHROME P450 71D11-LIKE"/>
    <property type="match status" value="1"/>
</dbReference>
<dbReference type="Pfam" id="PF00067">
    <property type="entry name" value="p450"/>
    <property type="match status" value="1"/>
</dbReference>
<organism evidence="9 10">
    <name type="scientific">Tanacetum coccineum</name>
    <dbReference type="NCBI Taxonomy" id="301880"/>
    <lineage>
        <taxon>Eukaryota</taxon>
        <taxon>Viridiplantae</taxon>
        <taxon>Streptophyta</taxon>
        <taxon>Embryophyta</taxon>
        <taxon>Tracheophyta</taxon>
        <taxon>Spermatophyta</taxon>
        <taxon>Magnoliopsida</taxon>
        <taxon>eudicotyledons</taxon>
        <taxon>Gunneridae</taxon>
        <taxon>Pentapetalae</taxon>
        <taxon>asterids</taxon>
        <taxon>campanulids</taxon>
        <taxon>Asterales</taxon>
        <taxon>Asteraceae</taxon>
        <taxon>Asteroideae</taxon>
        <taxon>Anthemideae</taxon>
        <taxon>Anthemidinae</taxon>
        <taxon>Tanacetum</taxon>
    </lineage>
</organism>
<dbReference type="CDD" id="cd11072">
    <property type="entry name" value="CYP71-like"/>
    <property type="match status" value="1"/>
</dbReference>
<dbReference type="SUPFAM" id="SSF48264">
    <property type="entry name" value="Cytochrome P450"/>
    <property type="match status" value="1"/>
</dbReference>
<dbReference type="InterPro" id="IPR001128">
    <property type="entry name" value="Cyt_P450"/>
</dbReference>
<accession>A0ABQ4ZUN0</accession>